<dbReference type="Proteomes" id="UP000034329">
    <property type="component" value="Unassembled WGS sequence"/>
</dbReference>
<reference evidence="1 2" key="1">
    <citation type="journal article" date="2015" name="Nature">
        <title>rRNA introns, odd ribosomes, and small enigmatic genomes across a large radiation of phyla.</title>
        <authorList>
            <person name="Brown C.T."/>
            <person name="Hug L.A."/>
            <person name="Thomas B.C."/>
            <person name="Sharon I."/>
            <person name="Castelle C.J."/>
            <person name="Singh A."/>
            <person name="Wilkins M.J."/>
            <person name="Williams K.H."/>
            <person name="Banfield J.F."/>
        </authorList>
    </citation>
    <scope>NUCLEOTIDE SEQUENCE [LARGE SCALE GENOMIC DNA]</scope>
</reference>
<organism evidence="1 2">
    <name type="scientific">Candidatus Woesebacteria bacterium GW2011_GWB1_45_5</name>
    <dbReference type="NCBI Taxonomy" id="1618581"/>
    <lineage>
        <taxon>Bacteria</taxon>
        <taxon>Candidatus Woeseibacteriota</taxon>
    </lineage>
</organism>
<dbReference type="AlphaFoldDB" id="A0A0G1PZA4"/>
<sequence length="213" mass="24598">MGVRGGLSFSIPPWPKCGVLMASPDDKIQERIRLLQSEETAIAEQLTTFRKSYFMANAAFAKTIRDLLNYIERSRPASPTVEDRRQHFISVFSRRLNLSMYAIALMEKAFDELKGGRYSRESIRPFQKRLDGFRVTQYNSTMEFDDYQEMLSLIETDVPEFLVSDRLASLRKRLLFFEQGLVSIYMEGFRGTLVMTGKVESEESEETPVLFNA</sequence>
<accession>A0A0G1PZA4</accession>
<dbReference type="EMBL" id="LCLA01000003">
    <property type="protein sequence ID" value="KKU10793.1"/>
    <property type="molecule type" value="Genomic_DNA"/>
</dbReference>
<gene>
    <name evidence="1" type="ORF">UX13_C0003G0005</name>
</gene>
<name>A0A0G1PZA4_9BACT</name>
<proteinExistence type="predicted"/>
<evidence type="ECO:0000313" key="1">
    <source>
        <dbReference type="EMBL" id="KKU10793.1"/>
    </source>
</evidence>
<evidence type="ECO:0000313" key="2">
    <source>
        <dbReference type="Proteomes" id="UP000034329"/>
    </source>
</evidence>
<protein>
    <submittedName>
        <fullName evidence="1">Uncharacterized protein</fullName>
    </submittedName>
</protein>
<comment type="caution">
    <text evidence="1">The sequence shown here is derived from an EMBL/GenBank/DDBJ whole genome shotgun (WGS) entry which is preliminary data.</text>
</comment>